<dbReference type="EMBL" id="CP002959">
    <property type="protein sequence ID" value="AFM11601.1"/>
    <property type="molecule type" value="Genomic_DNA"/>
</dbReference>
<dbReference type="Proteomes" id="UP000006048">
    <property type="component" value="Chromosome"/>
</dbReference>
<dbReference type="HOGENOM" id="CLU_1488401_0_0_12"/>
<dbReference type="RefSeq" id="WP_014802119.1">
    <property type="nucleotide sequence ID" value="NC_018020.1"/>
</dbReference>
<evidence type="ECO:0000313" key="3">
    <source>
        <dbReference type="Proteomes" id="UP000006048"/>
    </source>
</evidence>
<dbReference type="AlphaFoldDB" id="I4B2U4"/>
<keyword evidence="1" id="KW-0732">Signal</keyword>
<protein>
    <recommendedName>
        <fullName evidence="4">Outer membrane protein beta-barrel domain-containing protein</fullName>
    </recommendedName>
</protein>
<dbReference type="KEGG" id="tpx:Turpa_0952"/>
<name>I4B2U4_TURPD</name>
<evidence type="ECO:0008006" key="4">
    <source>
        <dbReference type="Google" id="ProtNLM"/>
    </source>
</evidence>
<evidence type="ECO:0000313" key="2">
    <source>
        <dbReference type="EMBL" id="AFM11601.1"/>
    </source>
</evidence>
<evidence type="ECO:0000256" key="1">
    <source>
        <dbReference type="SAM" id="SignalP"/>
    </source>
</evidence>
<keyword evidence="3" id="KW-1185">Reference proteome</keyword>
<feature type="chain" id="PRO_5003686650" description="Outer membrane protein beta-barrel domain-containing protein" evidence="1">
    <location>
        <begin position="22"/>
        <end position="181"/>
    </location>
</feature>
<dbReference type="STRING" id="869212.Turpa_0952"/>
<organism evidence="2 3">
    <name type="scientific">Turneriella parva (strain ATCC BAA-1111 / DSM 21527 / NCTC 11395 / H)</name>
    <name type="common">Leptospira parva</name>
    <dbReference type="NCBI Taxonomy" id="869212"/>
    <lineage>
        <taxon>Bacteria</taxon>
        <taxon>Pseudomonadati</taxon>
        <taxon>Spirochaetota</taxon>
        <taxon>Spirochaetia</taxon>
        <taxon>Leptospirales</taxon>
        <taxon>Leptospiraceae</taxon>
        <taxon>Turneriella</taxon>
    </lineage>
</organism>
<proteinExistence type="predicted"/>
<gene>
    <name evidence="2" type="ordered locus">Turpa_0952</name>
</gene>
<reference evidence="2 3" key="1">
    <citation type="submission" date="2012-06" db="EMBL/GenBank/DDBJ databases">
        <title>The complete chromosome of genome of Turneriella parva DSM 21527.</title>
        <authorList>
            <consortium name="US DOE Joint Genome Institute (JGI-PGF)"/>
            <person name="Lucas S."/>
            <person name="Han J."/>
            <person name="Lapidus A."/>
            <person name="Bruce D."/>
            <person name="Goodwin L."/>
            <person name="Pitluck S."/>
            <person name="Peters L."/>
            <person name="Kyrpides N."/>
            <person name="Mavromatis K."/>
            <person name="Ivanova N."/>
            <person name="Mikhailova N."/>
            <person name="Chertkov O."/>
            <person name="Detter J.C."/>
            <person name="Tapia R."/>
            <person name="Han C."/>
            <person name="Land M."/>
            <person name="Hauser L."/>
            <person name="Markowitz V."/>
            <person name="Cheng J.-F."/>
            <person name="Hugenholtz P."/>
            <person name="Woyke T."/>
            <person name="Wu D."/>
            <person name="Gronow S."/>
            <person name="Wellnitz S."/>
            <person name="Brambilla E."/>
            <person name="Klenk H.-P."/>
            <person name="Eisen J.A."/>
        </authorList>
    </citation>
    <scope>NUCLEOTIDE SEQUENCE [LARGE SCALE GENOMIC DNA]</scope>
    <source>
        <strain evidence="3">ATCC BAA-1111 / DSM 21527 / NCTC 11395 / H</strain>
    </source>
</reference>
<sequence length="181" mass="19929">MSKSIITGLMFATVFSLQVFAQTASAQPQSEGENPYKRRPHVVGIQASSIGGLGVTYKYAFGELVHARLTGMAFPSKSQYSTETFYNIGTDVHFNIFQVVTGPNTYMRSYIAPAISYWGYSYSQSRFNTQYIHAGVNLGFELVLASRFSVHGELGMGYYEYGYNYGYTTGISGGLGIGLLF</sequence>
<accession>I4B2U4</accession>
<feature type="signal peptide" evidence="1">
    <location>
        <begin position="1"/>
        <end position="21"/>
    </location>
</feature>